<dbReference type="SUPFAM" id="SSF49899">
    <property type="entry name" value="Concanavalin A-like lectins/glucanases"/>
    <property type="match status" value="1"/>
</dbReference>
<protein>
    <submittedName>
        <fullName evidence="1">DUF1349 domain-containing protein</fullName>
    </submittedName>
</protein>
<dbReference type="InterPro" id="IPR013320">
    <property type="entry name" value="ConA-like_dom_sf"/>
</dbReference>
<comment type="caution">
    <text evidence="1">The sequence shown here is derived from an EMBL/GenBank/DDBJ whole genome shotgun (WGS) entry which is preliminary data.</text>
</comment>
<proteinExistence type="predicted"/>
<dbReference type="Proteomes" id="UP000272503">
    <property type="component" value="Unassembled WGS sequence"/>
</dbReference>
<dbReference type="Pfam" id="PF07081">
    <property type="entry name" value="DUF1349"/>
    <property type="match status" value="1"/>
</dbReference>
<sequence length="194" mass="21162">MTDRLLPWSAGTWTTEPVSAEVTSVGLEVEAVEGSDAWRHTSYGFVHDTEHALLVPFAVGRAVEITFTAAFREQFDQAGVFLRAGEETWIKAGVEFADGALQLGAVVTHTNSDWSVAPVPEWNDRNITIRVSRDDTSVTVRARVDAEPWRLVRVAPLAGNLDIGAGPLICAPTRAGFRTTFLSWVETAADTDLH</sequence>
<name>A0A3L7A3I3_9MICO</name>
<dbReference type="AlphaFoldDB" id="A0A3L7A3I3"/>
<evidence type="ECO:0000313" key="1">
    <source>
        <dbReference type="EMBL" id="RLP74490.1"/>
    </source>
</evidence>
<dbReference type="PANTHER" id="PTHR35332:SF2">
    <property type="entry name" value="REGULATION OF ENOLASE PROTEIN 1"/>
    <property type="match status" value="1"/>
</dbReference>
<gene>
    <name evidence="1" type="ORF">D9V32_12425</name>
</gene>
<accession>A0A3L7A3I3</accession>
<reference evidence="1 2" key="1">
    <citation type="submission" date="2018-10" db="EMBL/GenBank/DDBJ databases">
        <authorList>
            <person name="Li J."/>
        </authorList>
    </citation>
    <scope>NUCLEOTIDE SEQUENCE [LARGE SCALE GENOMIC DNA]</scope>
    <source>
        <strain evidence="1 2">IF 016277</strain>
    </source>
</reference>
<dbReference type="Gene3D" id="2.60.120.200">
    <property type="match status" value="1"/>
</dbReference>
<dbReference type="EMBL" id="RCUX01000010">
    <property type="protein sequence ID" value="RLP74490.1"/>
    <property type="molecule type" value="Genomic_DNA"/>
</dbReference>
<dbReference type="RefSeq" id="WP_121649239.1">
    <property type="nucleotide sequence ID" value="NZ_RCUX01000010.1"/>
</dbReference>
<evidence type="ECO:0000313" key="2">
    <source>
        <dbReference type="Proteomes" id="UP000272503"/>
    </source>
</evidence>
<organism evidence="1 2">
    <name type="scientific">Mycetocola tolaasinivorans</name>
    <dbReference type="NCBI Taxonomy" id="76635"/>
    <lineage>
        <taxon>Bacteria</taxon>
        <taxon>Bacillati</taxon>
        <taxon>Actinomycetota</taxon>
        <taxon>Actinomycetes</taxon>
        <taxon>Micrococcales</taxon>
        <taxon>Microbacteriaceae</taxon>
        <taxon>Mycetocola</taxon>
    </lineage>
</organism>
<dbReference type="PANTHER" id="PTHR35332">
    <property type="entry name" value="REGULATION OF ENOLASE PROTEIN 1"/>
    <property type="match status" value="1"/>
</dbReference>
<dbReference type="InterPro" id="IPR009784">
    <property type="entry name" value="DUF1349"/>
</dbReference>
<keyword evidence="2" id="KW-1185">Reference proteome</keyword>
<dbReference type="OrthoDB" id="9814707at2"/>